<dbReference type="EMBL" id="WINI01000009">
    <property type="protein sequence ID" value="MQR02343.1"/>
    <property type="molecule type" value="Genomic_DNA"/>
</dbReference>
<evidence type="ECO:0000313" key="2">
    <source>
        <dbReference type="Proteomes" id="UP000451565"/>
    </source>
</evidence>
<keyword evidence="2" id="KW-1185">Reference proteome</keyword>
<gene>
    <name evidence="1" type="ORF">GEV47_16825</name>
</gene>
<comment type="caution">
    <text evidence="1">The sequence shown here is derived from an EMBL/GenBank/DDBJ whole genome shotgun (WGS) entry which is preliminary data.</text>
</comment>
<dbReference type="AlphaFoldDB" id="A0A843YX87"/>
<organism evidence="1 2">
    <name type="scientific">Glaciimonas soli</name>
    <dbReference type="NCBI Taxonomy" id="2590999"/>
    <lineage>
        <taxon>Bacteria</taxon>
        <taxon>Pseudomonadati</taxon>
        <taxon>Pseudomonadota</taxon>
        <taxon>Betaproteobacteria</taxon>
        <taxon>Burkholderiales</taxon>
        <taxon>Oxalobacteraceae</taxon>
        <taxon>Glaciimonas</taxon>
    </lineage>
</organism>
<accession>A0A843YX87</accession>
<dbReference type="Proteomes" id="UP000451565">
    <property type="component" value="Unassembled WGS sequence"/>
</dbReference>
<dbReference type="RefSeq" id="WP_153235976.1">
    <property type="nucleotide sequence ID" value="NZ_WINI01000009.1"/>
</dbReference>
<reference evidence="1 2" key="1">
    <citation type="submission" date="2019-10" db="EMBL/GenBank/DDBJ databases">
        <title>Glaciimonas soli sp. nov., a psychrophilic bacterium isolated from the forest soil of a high elevation mountain in Taiwan.</title>
        <authorList>
            <person name="Wang L.-T."/>
            <person name="Shieh W.Y."/>
        </authorList>
    </citation>
    <scope>NUCLEOTIDE SEQUENCE [LARGE SCALE GENOMIC DNA]</scope>
    <source>
        <strain evidence="1 2">GS1</strain>
    </source>
</reference>
<evidence type="ECO:0000313" key="1">
    <source>
        <dbReference type="EMBL" id="MQR02343.1"/>
    </source>
</evidence>
<protein>
    <submittedName>
        <fullName evidence="1">Uncharacterized protein</fullName>
    </submittedName>
</protein>
<proteinExistence type="predicted"/>
<sequence>MSISFSEAMNIITNMRHLHSGAALNIAHMQHFCHHVLTHYGQLYRTPVQNNLNLLDQCIDSHLTTIGINSQELDDAKQALQQASEALQAIDPKQI</sequence>
<name>A0A843YX87_9BURK</name>